<dbReference type="RefSeq" id="WP_310059251.1">
    <property type="nucleotide sequence ID" value="NZ_JAVDVQ010000014.1"/>
</dbReference>
<evidence type="ECO:0000313" key="2">
    <source>
        <dbReference type="Proteomes" id="UP001252243"/>
    </source>
</evidence>
<dbReference type="InterPro" id="IPR029068">
    <property type="entry name" value="Glyas_Bleomycin-R_OHBP_Dase"/>
</dbReference>
<organism evidence="1 2">
    <name type="scientific">Arthrobacter ginsengisoli</name>
    <dbReference type="NCBI Taxonomy" id="1356565"/>
    <lineage>
        <taxon>Bacteria</taxon>
        <taxon>Bacillati</taxon>
        <taxon>Actinomycetota</taxon>
        <taxon>Actinomycetes</taxon>
        <taxon>Micrococcales</taxon>
        <taxon>Micrococcaceae</taxon>
        <taxon>Arthrobacter</taxon>
    </lineage>
</organism>
<proteinExistence type="predicted"/>
<keyword evidence="2" id="KW-1185">Reference proteome</keyword>
<reference evidence="1 2" key="1">
    <citation type="submission" date="2023-07" db="EMBL/GenBank/DDBJ databases">
        <title>Sorghum-associated microbial communities from plants grown in Nebraska, USA.</title>
        <authorList>
            <person name="Schachtman D."/>
        </authorList>
    </citation>
    <scope>NUCLEOTIDE SEQUENCE [LARGE SCALE GENOMIC DNA]</scope>
    <source>
        <strain evidence="1 2">BE167</strain>
    </source>
</reference>
<accession>A0ABU1UF72</accession>
<evidence type="ECO:0008006" key="3">
    <source>
        <dbReference type="Google" id="ProtNLM"/>
    </source>
</evidence>
<sequence>MLRVRPIHFTSRLDEWERLLAALGLAKTVDEPTWREFDAGSGRLALHFAEAGSAEDGTTSLGVEVGDLKEFARRTKEAGAAEGGTTAELVDADHGPSCRITAADGFSFLADPATPASDGSWGGSADADPALAVVGVWFSEDAVAAARTLRDIGAVPRPVPGSGAVGNVDTTTDTDTAESETFTAKNGGVLMLGTSTAGGQAGLGFEYAGDLNALRERLGEAGHEAAVIEESAIPTLHVANPDADGVAVRPPLWISAAPALG</sequence>
<comment type="caution">
    <text evidence="1">The sequence shown here is derived from an EMBL/GenBank/DDBJ whole genome shotgun (WGS) entry which is preliminary data.</text>
</comment>
<name>A0ABU1UF72_9MICC</name>
<dbReference type="SUPFAM" id="SSF54593">
    <property type="entry name" value="Glyoxalase/Bleomycin resistance protein/Dihydroxybiphenyl dioxygenase"/>
    <property type="match status" value="1"/>
</dbReference>
<gene>
    <name evidence="1" type="ORF">J2X01_003133</name>
</gene>
<dbReference type="Proteomes" id="UP001252243">
    <property type="component" value="Unassembled WGS sequence"/>
</dbReference>
<dbReference type="EMBL" id="JAVDVQ010000014">
    <property type="protein sequence ID" value="MDR7083833.1"/>
    <property type="molecule type" value="Genomic_DNA"/>
</dbReference>
<protein>
    <recommendedName>
        <fullName evidence="3">VOC domain-containing protein</fullName>
    </recommendedName>
</protein>
<evidence type="ECO:0000313" key="1">
    <source>
        <dbReference type="EMBL" id="MDR7083833.1"/>
    </source>
</evidence>